<dbReference type="Proteomes" id="UP000029518">
    <property type="component" value="Chromosome"/>
</dbReference>
<organism evidence="1 2">
    <name type="scientific">Paenibacillus borealis</name>
    <dbReference type="NCBI Taxonomy" id="160799"/>
    <lineage>
        <taxon>Bacteria</taxon>
        <taxon>Bacillati</taxon>
        <taxon>Bacillota</taxon>
        <taxon>Bacilli</taxon>
        <taxon>Bacillales</taxon>
        <taxon>Paenibacillaceae</taxon>
        <taxon>Paenibacillus</taxon>
    </lineage>
</organism>
<proteinExistence type="predicted"/>
<evidence type="ECO:0000313" key="2">
    <source>
        <dbReference type="Proteomes" id="UP000029518"/>
    </source>
</evidence>
<protein>
    <submittedName>
        <fullName evidence="1">Uncharacterized protein</fullName>
    </submittedName>
</protein>
<dbReference type="OrthoDB" id="9761704at2"/>
<dbReference type="KEGG" id="pbd:PBOR_30670"/>
<dbReference type="EMBL" id="CP009285">
    <property type="protein sequence ID" value="AIQ60810.1"/>
    <property type="molecule type" value="Genomic_DNA"/>
</dbReference>
<sequence length="218" mass="23973">MWQKLDFSLYFYNSVVFAVVSAGENGMAVWTPAAGESRIWEMVGTAEGTLQESAYSLQLKLTRLHNGAEWTVLRVPFSLVRAHGWLVSGLDRTAEQPVWISGNRVRLDEAAGSQTVGWYTGRTALHNPLDREVCLAVSAPGAVRLKLDGRTELDRPGAEDALPVYHRGADGQRIELQLSAGIHELEVEALRGQEPLELYVLTVAPAETEQPGILLQPE</sequence>
<dbReference type="RefSeq" id="WP_042217414.1">
    <property type="nucleotide sequence ID" value="NZ_CP009285.1"/>
</dbReference>
<dbReference type="AlphaFoldDB" id="A0A089LL45"/>
<keyword evidence="2" id="KW-1185">Reference proteome</keyword>
<reference evidence="1" key="1">
    <citation type="submission" date="2014-08" db="EMBL/GenBank/DDBJ databases">
        <title>Comparative genomics of the Paenibacillus odorifer group.</title>
        <authorList>
            <person name="den Bakker H.C."/>
            <person name="Tsai Y.-C.Y.-C."/>
            <person name="Martin N."/>
            <person name="Korlach J."/>
            <person name="Wiedmann M."/>
        </authorList>
    </citation>
    <scope>NUCLEOTIDE SEQUENCE [LARGE SCALE GENOMIC DNA]</scope>
    <source>
        <strain evidence="1">DSM 13188</strain>
    </source>
</reference>
<gene>
    <name evidence="1" type="ORF">PBOR_30670</name>
</gene>
<evidence type="ECO:0000313" key="1">
    <source>
        <dbReference type="EMBL" id="AIQ60810.1"/>
    </source>
</evidence>
<dbReference type="HOGENOM" id="CLU_1265910_0_0_9"/>
<name>A0A089LL45_PAEBO</name>
<accession>A0A089LL45</accession>